<dbReference type="OrthoDB" id="9764259at2"/>
<feature type="transmembrane region" description="Helical" evidence="7">
    <location>
        <begin position="345"/>
        <end position="366"/>
    </location>
</feature>
<gene>
    <name evidence="9" type="primary">yajR</name>
    <name evidence="9" type="ordered locus">BVAF_241</name>
</gene>
<dbReference type="AlphaFoldDB" id="E8Q623"/>
<dbReference type="PRINTS" id="PR01035">
    <property type="entry name" value="TCRTETA"/>
</dbReference>
<dbReference type="PROSITE" id="PS50850">
    <property type="entry name" value="MFS"/>
    <property type="match status" value="1"/>
</dbReference>
<feature type="transmembrane region" description="Helical" evidence="7">
    <location>
        <begin position="81"/>
        <end position="99"/>
    </location>
</feature>
<feature type="transmembrane region" description="Helical" evidence="7">
    <location>
        <begin position="310"/>
        <end position="333"/>
    </location>
</feature>
<dbReference type="InterPro" id="IPR036259">
    <property type="entry name" value="MFS_trans_sf"/>
</dbReference>
<proteinExistence type="predicted"/>
<keyword evidence="2" id="KW-0813">Transport</keyword>
<keyword evidence="6 7" id="KW-0472">Membrane</keyword>
<feature type="transmembrane region" description="Helical" evidence="7">
    <location>
        <begin position="168"/>
        <end position="187"/>
    </location>
</feature>
<dbReference type="Proteomes" id="UP000007464">
    <property type="component" value="Chromosome"/>
</dbReference>
<evidence type="ECO:0000313" key="10">
    <source>
        <dbReference type="Proteomes" id="UP000007464"/>
    </source>
</evidence>
<feature type="transmembrane region" description="Helical" evidence="7">
    <location>
        <begin position="105"/>
        <end position="126"/>
    </location>
</feature>
<sequence>MLHNIQITSTELRLTCILSMIFALRMSGIFMVLPILPIYAISLNGSYEYLVGISIGIYGIMQIIFQLPFGLMSDQIGRKPMIIIGLIIAAVGSEIAAITNEIWGLIIGRALQGIGAIGSVIITLLLESIQEHNRTQAMAILGISFGITFTGSIIIGPCIANTIGLHGLFQIITLITGFTIILAFCLIPKKDSSSNNLDHNINLRDILNNIKIILTNSELLKLNFHIFSLHTVLILNFVIWPKIMTALGCIPNTYHRTYAIIILISILILLPYLFYMHTRINKSKILTISIHILALSEFIMLIAIKSLWLLLVGILLFFIAFNLIESILPDLISKKSPSKYQGTSISIYSIGQFLGVGLGGVTGGLLLEVYGIQSILFTTFIITLLNIIIHYKL</sequence>
<keyword evidence="10" id="KW-1185">Reference proteome</keyword>
<evidence type="ECO:0000259" key="8">
    <source>
        <dbReference type="PROSITE" id="PS50850"/>
    </source>
</evidence>
<dbReference type="SUPFAM" id="SSF103473">
    <property type="entry name" value="MFS general substrate transporter"/>
    <property type="match status" value="1"/>
</dbReference>
<dbReference type="InterPro" id="IPR050171">
    <property type="entry name" value="MFS_Transporters"/>
</dbReference>
<keyword evidence="5 7" id="KW-1133">Transmembrane helix</keyword>
<evidence type="ECO:0000256" key="3">
    <source>
        <dbReference type="ARBA" id="ARBA00022475"/>
    </source>
</evidence>
<feature type="transmembrane region" description="Helical" evidence="7">
    <location>
        <begin position="285"/>
        <end position="304"/>
    </location>
</feature>
<dbReference type="HOGENOM" id="CLU_001265_10_0_6"/>
<feature type="transmembrane region" description="Helical" evidence="7">
    <location>
        <begin position="255"/>
        <end position="273"/>
    </location>
</feature>
<evidence type="ECO:0000256" key="6">
    <source>
        <dbReference type="ARBA" id="ARBA00023136"/>
    </source>
</evidence>
<name>E8Q623_BLOVB</name>
<dbReference type="InterPro" id="IPR001958">
    <property type="entry name" value="Tet-R_TetA/multi-R_MdtG-like"/>
</dbReference>
<feature type="domain" description="Major facilitator superfamily (MFS) profile" evidence="8">
    <location>
        <begin position="11"/>
        <end position="393"/>
    </location>
</feature>
<feature type="transmembrane region" description="Helical" evidence="7">
    <location>
        <begin position="372"/>
        <end position="391"/>
    </location>
</feature>
<reference evidence="9 10" key="1">
    <citation type="journal article" date="2010" name="BMC Genomics">
        <title>Unprecedented loss of ammonia assimilation capability in a urease-encoding bacterial mutualist.</title>
        <authorList>
            <person name="Williams L.E."/>
            <person name="Wernegreen J.J."/>
        </authorList>
    </citation>
    <scope>NUCLEOTIDE SEQUENCE [LARGE SCALE GENOMIC DNA]</scope>
    <source>
        <strain evidence="9 10">BVAF</strain>
    </source>
</reference>
<keyword evidence="3" id="KW-1003">Cell membrane</keyword>
<dbReference type="PANTHER" id="PTHR23517">
    <property type="entry name" value="RESISTANCE PROTEIN MDTM, PUTATIVE-RELATED-RELATED"/>
    <property type="match status" value="1"/>
</dbReference>
<dbReference type="GO" id="GO:0022857">
    <property type="term" value="F:transmembrane transporter activity"/>
    <property type="evidence" value="ECO:0007669"/>
    <property type="project" value="InterPro"/>
</dbReference>
<evidence type="ECO:0000256" key="7">
    <source>
        <dbReference type="SAM" id="Phobius"/>
    </source>
</evidence>
<keyword evidence="4 7" id="KW-0812">Transmembrane</keyword>
<protein>
    <submittedName>
        <fullName evidence="9">Membrane transport protein</fullName>
    </submittedName>
</protein>
<evidence type="ECO:0000256" key="4">
    <source>
        <dbReference type="ARBA" id="ARBA00022692"/>
    </source>
</evidence>
<dbReference type="EMBL" id="CP002189">
    <property type="protein sequence ID" value="ADV33639.1"/>
    <property type="molecule type" value="Genomic_DNA"/>
</dbReference>
<evidence type="ECO:0000256" key="5">
    <source>
        <dbReference type="ARBA" id="ARBA00022989"/>
    </source>
</evidence>
<feature type="transmembrane region" description="Helical" evidence="7">
    <location>
        <begin position="222"/>
        <end position="243"/>
    </location>
</feature>
<dbReference type="InterPro" id="IPR011701">
    <property type="entry name" value="MFS"/>
</dbReference>
<evidence type="ECO:0000256" key="1">
    <source>
        <dbReference type="ARBA" id="ARBA00004651"/>
    </source>
</evidence>
<feature type="transmembrane region" description="Helical" evidence="7">
    <location>
        <begin position="12"/>
        <end position="41"/>
    </location>
</feature>
<dbReference type="InterPro" id="IPR020846">
    <property type="entry name" value="MFS_dom"/>
</dbReference>
<dbReference type="Pfam" id="PF07690">
    <property type="entry name" value="MFS_1"/>
    <property type="match status" value="1"/>
</dbReference>
<evidence type="ECO:0000256" key="2">
    <source>
        <dbReference type="ARBA" id="ARBA00022448"/>
    </source>
</evidence>
<dbReference type="GO" id="GO:0005886">
    <property type="term" value="C:plasma membrane"/>
    <property type="evidence" value="ECO:0007669"/>
    <property type="project" value="UniProtKB-SubCell"/>
</dbReference>
<evidence type="ECO:0000313" key="9">
    <source>
        <dbReference type="EMBL" id="ADV33639.1"/>
    </source>
</evidence>
<accession>E8Q623</accession>
<dbReference type="Gene3D" id="1.20.1250.20">
    <property type="entry name" value="MFS general substrate transporter like domains"/>
    <property type="match status" value="1"/>
</dbReference>
<dbReference type="KEGG" id="bva:BVAF_241"/>
<organism evidence="9 10">
    <name type="scientific">Blochmanniella vafra (strain BVAF)</name>
    <dbReference type="NCBI Taxonomy" id="859654"/>
    <lineage>
        <taxon>Bacteria</taxon>
        <taxon>Pseudomonadati</taxon>
        <taxon>Pseudomonadota</taxon>
        <taxon>Gammaproteobacteria</taxon>
        <taxon>Enterobacterales</taxon>
        <taxon>Enterobacteriaceae</taxon>
        <taxon>ant endosymbionts</taxon>
        <taxon>Candidatus Blochmanniella</taxon>
    </lineage>
</organism>
<comment type="subcellular location">
    <subcellularLocation>
        <location evidence="1">Cell membrane</location>
        <topology evidence="1">Multi-pass membrane protein</topology>
    </subcellularLocation>
</comment>
<dbReference type="STRING" id="859654.BVAF_241"/>
<feature type="transmembrane region" description="Helical" evidence="7">
    <location>
        <begin position="138"/>
        <end position="162"/>
    </location>
</feature>
<dbReference type="PANTHER" id="PTHR23517:SF2">
    <property type="entry name" value="MULTIDRUG RESISTANCE PROTEIN MDTH"/>
    <property type="match status" value="1"/>
</dbReference>
<dbReference type="RefSeq" id="WP_013516564.1">
    <property type="nucleotide sequence ID" value="NC_014909.2"/>
</dbReference>
<feature type="transmembrane region" description="Helical" evidence="7">
    <location>
        <begin position="47"/>
        <end position="69"/>
    </location>
</feature>